<protein>
    <submittedName>
        <fullName evidence="1">Uncharacterized protein</fullName>
    </submittedName>
</protein>
<organism evidence="1">
    <name type="scientific">Ixodes ricinus</name>
    <name type="common">Common tick</name>
    <name type="synonym">Acarus ricinus</name>
    <dbReference type="NCBI Taxonomy" id="34613"/>
    <lineage>
        <taxon>Eukaryota</taxon>
        <taxon>Metazoa</taxon>
        <taxon>Ecdysozoa</taxon>
        <taxon>Arthropoda</taxon>
        <taxon>Chelicerata</taxon>
        <taxon>Arachnida</taxon>
        <taxon>Acari</taxon>
        <taxon>Parasitiformes</taxon>
        <taxon>Ixodida</taxon>
        <taxon>Ixodoidea</taxon>
        <taxon>Ixodidae</taxon>
        <taxon>Ixodinae</taxon>
        <taxon>Ixodes</taxon>
    </lineage>
</organism>
<dbReference type="EMBL" id="GIFC01013605">
    <property type="protein sequence ID" value="MXU95688.1"/>
    <property type="molecule type" value="Transcribed_RNA"/>
</dbReference>
<accession>A0A6B0V2Y6</accession>
<evidence type="ECO:0000313" key="1">
    <source>
        <dbReference type="EMBL" id="MXU95688.1"/>
    </source>
</evidence>
<reference evidence="1" key="1">
    <citation type="submission" date="2019-12" db="EMBL/GenBank/DDBJ databases">
        <title>An insight into the sialome of adult female Ixodes ricinus ticks feeding for 6 days.</title>
        <authorList>
            <person name="Perner J."/>
            <person name="Ribeiro J.M.C."/>
        </authorList>
    </citation>
    <scope>NUCLEOTIDE SEQUENCE</scope>
    <source>
        <strain evidence="1">Semi-engorged</strain>
        <tissue evidence="1">Salivary glands</tissue>
    </source>
</reference>
<name>A0A6B0V2Y6_IXORI</name>
<sequence>MGRARLREVLGAEFPALLVAPPESHAGPRRCFHVAHVFRTLKRDSKLRLWSVLQRCGRTAVPHARRCLATAVCQRIGLHDNVANAATTTARCLLQLVTQYTGILLFDFRLQFCFVFFFFFSTLLVSPLSRSIAVGCCDHSGCDCRCRSRSPRDPVRRTRDRTLHHALGKEEGTARTAPLPWPRRLGWLGWLR</sequence>
<dbReference type="AlphaFoldDB" id="A0A6B0V2Y6"/>
<proteinExistence type="predicted"/>